<dbReference type="OrthoDB" id="2732048at2"/>
<sequence>MANQPLVSWYAATNQDNQQINRWDIGVVNASEVSQGFEFLIWNNRKGDTDVPDMQNAVFMTKDEHGGNTGELVEGQWIEVKVDQKDSTFHKVGWDALTNQPVAHPLKASGSTTFNGVNSTPNTAPHTTTNGEVSILGVANDGSLANSKGNFVKVTLQCRIPGNASQGLVNFRSRTTFQFV</sequence>
<evidence type="ECO:0000313" key="1">
    <source>
        <dbReference type="EMBL" id="OBR64927.1"/>
    </source>
</evidence>
<evidence type="ECO:0000313" key="2">
    <source>
        <dbReference type="Proteomes" id="UP000092024"/>
    </source>
</evidence>
<accession>A0A1A5YH59</accession>
<gene>
    <name evidence="1" type="ORF">A7K91_04930</name>
</gene>
<dbReference type="STRING" id="1844972.A7K91_04930"/>
<dbReference type="RefSeq" id="WP_068684102.1">
    <property type="nucleotide sequence ID" value="NZ_LYPA01000064.1"/>
</dbReference>
<protein>
    <submittedName>
        <fullName evidence="1">Uncharacterized protein</fullName>
    </submittedName>
</protein>
<dbReference type="EMBL" id="LYPA01000064">
    <property type="protein sequence ID" value="OBR64927.1"/>
    <property type="molecule type" value="Genomic_DNA"/>
</dbReference>
<comment type="caution">
    <text evidence="1">The sequence shown here is derived from an EMBL/GenBank/DDBJ whole genome shotgun (WGS) entry which is preliminary data.</text>
</comment>
<keyword evidence="2" id="KW-1185">Reference proteome</keyword>
<organism evidence="1 2">
    <name type="scientific">Paenibacillus oryzae</name>
    <dbReference type="NCBI Taxonomy" id="1844972"/>
    <lineage>
        <taxon>Bacteria</taxon>
        <taxon>Bacillati</taxon>
        <taxon>Bacillota</taxon>
        <taxon>Bacilli</taxon>
        <taxon>Bacillales</taxon>
        <taxon>Paenibacillaceae</taxon>
        <taxon>Paenibacillus</taxon>
    </lineage>
</organism>
<dbReference type="Proteomes" id="UP000092024">
    <property type="component" value="Unassembled WGS sequence"/>
</dbReference>
<dbReference type="AlphaFoldDB" id="A0A1A5YH59"/>
<proteinExistence type="predicted"/>
<reference evidence="1 2" key="1">
    <citation type="submission" date="2016-05" db="EMBL/GenBank/DDBJ databases">
        <title>Paenibacillus oryzae. sp. nov., isolated from the rice root.</title>
        <authorList>
            <person name="Zhang J."/>
            <person name="Zhang X."/>
        </authorList>
    </citation>
    <scope>NUCLEOTIDE SEQUENCE [LARGE SCALE GENOMIC DNA]</scope>
    <source>
        <strain evidence="1 2">1DrF-4</strain>
    </source>
</reference>
<name>A0A1A5YH59_9BACL</name>